<evidence type="ECO:0000256" key="6">
    <source>
        <dbReference type="ARBA" id="ARBA00022723"/>
    </source>
</evidence>
<gene>
    <name evidence="17" type="primary">LOC117641416</name>
</gene>
<keyword evidence="9 14" id="KW-0560">Oxidoreductase</keyword>
<protein>
    <submittedName>
        <fullName evidence="17">Cytochrome P450 4C1-like</fullName>
    </submittedName>
</protein>
<evidence type="ECO:0000256" key="15">
    <source>
        <dbReference type="SAM" id="SignalP"/>
    </source>
</evidence>
<keyword evidence="10 13" id="KW-0408">Iron</keyword>
<evidence type="ECO:0000313" key="17">
    <source>
        <dbReference type="RefSeq" id="XP_034234600.1"/>
    </source>
</evidence>
<dbReference type="InterPro" id="IPR036396">
    <property type="entry name" value="Cyt_P450_sf"/>
</dbReference>
<dbReference type="KEGG" id="tpal:117641416"/>
<evidence type="ECO:0000256" key="3">
    <source>
        <dbReference type="ARBA" id="ARBA00004406"/>
    </source>
</evidence>
<evidence type="ECO:0000256" key="9">
    <source>
        <dbReference type="ARBA" id="ARBA00023002"/>
    </source>
</evidence>
<dbReference type="FunFam" id="1.10.630.10:FF:000182">
    <property type="entry name" value="Cytochrome P450 3A4"/>
    <property type="match status" value="1"/>
</dbReference>
<evidence type="ECO:0000256" key="12">
    <source>
        <dbReference type="ARBA" id="ARBA00023136"/>
    </source>
</evidence>
<dbReference type="InterPro" id="IPR002401">
    <property type="entry name" value="Cyt_P450_E_grp-I"/>
</dbReference>
<dbReference type="Gene3D" id="1.10.630.10">
    <property type="entry name" value="Cytochrome P450"/>
    <property type="match status" value="1"/>
</dbReference>
<feature type="binding site" description="axial binding residue" evidence="13">
    <location>
        <position position="455"/>
    </location>
    <ligand>
        <name>heme</name>
        <dbReference type="ChEBI" id="CHEBI:30413"/>
    </ligand>
    <ligandPart>
        <name>Fe</name>
        <dbReference type="ChEBI" id="CHEBI:18248"/>
    </ligandPart>
</feature>
<keyword evidence="5 13" id="KW-0349">Heme</keyword>
<dbReference type="PANTHER" id="PTHR24291">
    <property type="entry name" value="CYTOCHROME P450 FAMILY 4"/>
    <property type="match status" value="1"/>
</dbReference>
<dbReference type="PRINTS" id="PR00385">
    <property type="entry name" value="P450"/>
</dbReference>
<dbReference type="InterPro" id="IPR001128">
    <property type="entry name" value="Cyt_P450"/>
</dbReference>
<evidence type="ECO:0000256" key="5">
    <source>
        <dbReference type="ARBA" id="ARBA00022617"/>
    </source>
</evidence>
<dbReference type="GO" id="GO:0004497">
    <property type="term" value="F:monooxygenase activity"/>
    <property type="evidence" value="ECO:0007669"/>
    <property type="project" value="UniProtKB-KW"/>
</dbReference>
<reference evidence="17" key="1">
    <citation type="submission" date="2025-08" db="UniProtKB">
        <authorList>
            <consortium name="RefSeq"/>
        </authorList>
    </citation>
    <scope>IDENTIFICATION</scope>
    <source>
        <tissue evidence="17">Total insect</tissue>
    </source>
</reference>
<dbReference type="AlphaFoldDB" id="A0A6P8YCN5"/>
<dbReference type="PROSITE" id="PS00086">
    <property type="entry name" value="CYTOCHROME_P450"/>
    <property type="match status" value="1"/>
</dbReference>
<keyword evidence="7" id="KW-0256">Endoplasmic reticulum</keyword>
<feature type="signal peptide" evidence="15">
    <location>
        <begin position="1"/>
        <end position="20"/>
    </location>
</feature>
<dbReference type="GO" id="GO:0005789">
    <property type="term" value="C:endoplasmic reticulum membrane"/>
    <property type="evidence" value="ECO:0007669"/>
    <property type="project" value="UniProtKB-SubCell"/>
</dbReference>
<dbReference type="GO" id="GO:0016705">
    <property type="term" value="F:oxidoreductase activity, acting on paired donors, with incorporation or reduction of molecular oxygen"/>
    <property type="evidence" value="ECO:0007669"/>
    <property type="project" value="InterPro"/>
</dbReference>
<feature type="chain" id="PRO_5027923398" evidence="15">
    <location>
        <begin position="21"/>
        <end position="513"/>
    </location>
</feature>
<organism evidence="17">
    <name type="scientific">Thrips palmi</name>
    <name type="common">Melon thrips</name>
    <dbReference type="NCBI Taxonomy" id="161013"/>
    <lineage>
        <taxon>Eukaryota</taxon>
        <taxon>Metazoa</taxon>
        <taxon>Ecdysozoa</taxon>
        <taxon>Arthropoda</taxon>
        <taxon>Hexapoda</taxon>
        <taxon>Insecta</taxon>
        <taxon>Pterygota</taxon>
        <taxon>Neoptera</taxon>
        <taxon>Paraneoptera</taxon>
        <taxon>Thysanoptera</taxon>
        <taxon>Terebrantia</taxon>
        <taxon>Thripoidea</taxon>
        <taxon>Thripidae</taxon>
        <taxon>Thrips</taxon>
    </lineage>
</organism>
<dbReference type="Proteomes" id="UP000515158">
    <property type="component" value="Unplaced"/>
</dbReference>
<dbReference type="GeneID" id="117641416"/>
<keyword evidence="6 13" id="KW-0479">Metal-binding</keyword>
<dbReference type="RefSeq" id="XP_034234600.1">
    <property type="nucleotide sequence ID" value="XM_034378709.1"/>
</dbReference>
<evidence type="ECO:0000256" key="1">
    <source>
        <dbReference type="ARBA" id="ARBA00001971"/>
    </source>
</evidence>
<evidence type="ECO:0000256" key="11">
    <source>
        <dbReference type="ARBA" id="ARBA00023033"/>
    </source>
</evidence>
<dbReference type="PANTHER" id="PTHR24291:SF189">
    <property type="entry name" value="CYTOCHROME P450 4C3-RELATED"/>
    <property type="match status" value="1"/>
</dbReference>
<dbReference type="SUPFAM" id="SSF48264">
    <property type="entry name" value="Cytochrome P450"/>
    <property type="match status" value="1"/>
</dbReference>
<keyword evidence="15" id="KW-0732">Signal</keyword>
<comment type="similarity">
    <text evidence="4 14">Belongs to the cytochrome P450 family.</text>
</comment>
<sequence>MDPVLLAMVALLVAIAVHLGLKRKAFVDRVNAIPGPPTTPLVGNLFRVAQHNFEVLATCQDYAKDYKDIFRVWIASFPYVALNTAEYVESVLSSVQHIEKSNDYSTLHPWLRFGLLTSTGSKWHTRRRLLTPTFHFKILDQFVPVFNRNVDVLVRKLSREAEHGKPFNVSHHVHLCALDTICESAMGTKVNAQENAESEYVNAVKTVCCQAYSRLVKPWIYPNVTFYSTPGGWSFNRALKVLHGMTSSVISIRKREFSTEDLVNIQNEAEDGTKKRVAFLDQLLLANQKGADLSDIDIQEEVDTFMFEGHDTTGTAISFGLYELSKNQDVQQKAYEEVVSILGEVGEGRQVETADLAKMKYLERVIKEVLRLYPSVPVFLRALHSDLVLPPVKGAKESYTVPAGTSIFVSPFTLHRVEALWPDPERFDPDRFLPENSVGRHPFAYIPFSAGPRNCIGQKYAIMEMKCIFARLIQEYRFLEAYPGYQAEVVGELILKPKGDGILVRAQRREVQV</sequence>
<dbReference type="CDD" id="cd20628">
    <property type="entry name" value="CYP4"/>
    <property type="match status" value="1"/>
</dbReference>
<keyword evidence="12" id="KW-0472">Membrane</keyword>
<evidence type="ECO:0000256" key="10">
    <source>
        <dbReference type="ARBA" id="ARBA00023004"/>
    </source>
</evidence>
<dbReference type="GO" id="GO:0020037">
    <property type="term" value="F:heme binding"/>
    <property type="evidence" value="ECO:0007669"/>
    <property type="project" value="InterPro"/>
</dbReference>
<evidence type="ECO:0000313" key="16">
    <source>
        <dbReference type="Proteomes" id="UP000515158"/>
    </source>
</evidence>
<evidence type="ECO:0000256" key="13">
    <source>
        <dbReference type="PIRSR" id="PIRSR602401-1"/>
    </source>
</evidence>
<evidence type="ECO:0000256" key="2">
    <source>
        <dbReference type="ARBA" id="ARBA00004174"/>
    </source>
</evidence>
<evidence type="ECO:0000256" key="14">
    <source>
        <dbReference type="RuleBase" id="RU000461"/>
    </source>
</evidence>
<dbReference type="PRINTS" id="PR00463">
    <property type="entry name" value="EP450I"/>
</dbReference>
<comment type="subcellular location">
    <subcellularLocation>
        <location evidence="3">Endoplasmic reticulum membrane</location>
        <topology evidence="3">Peripheral membrane protein</topology>
    </subcellularLocation>
    <subcellularLocation>
        <location evidence="2">Microsome membrane</location>
        <topology evidence="2">Peripheral membrane protein</topology>
    </subcellularLocation>
</comment>
<name>A0A6P8YCN5_THRPL</name>
<dbReference type="Pfam" id="PF00067">
    <property type="entry name" value="p450"/>
    <property type="match status" value="1"/>
</dbReference>
<dbReference type="InterPro" id="IPR017972">
    <property type="entry name" value="Cyt_P450_CS"/>
</dbReference>
<evidence type="ECO:0000256" key="7">
    <source>
        <dbReference type="ARBA" id="ARBA00022824"/>
    </source>
</evidence>
<evidence type="ECO:0000256" key="8">
    <source>
        <dbReference type="ARBA" id="ARBA00022848"/>
    </source>
</evidence>
<dbReference type="InterPro" id="IPR050196">
    <property type="entry name" value="Cytochrome_P450_Monoox"/>
</dbReference>
<comment type="cofactor">
    <cofactor evidence="1 13">
        <name>heme</name>
        <dbReference type="ChEBI" id="CHEBI:30413"/>
    </cofactor>
</comment>
<proteinExistence type="inferred from homology"/>
<keyword evidence="16" id="KW-1185">Reference proteome</keyword>
<keyword evidence="11 14" id="KW-0503">Monooxygenase</keyword>
<evidence type="ECO:0000256" key="4">
    <source>
        <dbReference type="ARBA" id="ARBA00010617"/>
    </source>
</evidence>
<keyword evidence="8" id="KW-0492">Microsome</keyword>
<dbReference type="InParanoid" id="A0A6P8YCN5"/>
<dbReference type="GO" id="GO:0005506">
    <property type="term" value="F:iron ion binding"/>
    <property type="evidence" value="ECO:0007669"/>
    <property type="project" value="InterPro"/>
</dbReference>
<accession>A0A6P8YCN5</accession>
<dbReference type="OrthoDB" id="1470350at2759"/>